<dbReference type="PROSITE" id="PS51725">
    <property type="entry name" value="ABM"/>
    <property type="match status" value="1"/>
</dbReference>
<dbReference type="OrthoDB" id="287932at2"/>
<protein>
    <submittedName>
        <fullName evidence="2">Quinol monooxygenase YgiN</fullName>
    </submittedName>
</protein>
<dbReference type="STRING" id="1123272.SAMN02745824_3035"/>
<dbReference type="PANTHER" id="PTHR33336">
    <property type="entry name" value="QUINOL MONOOXYGENASE YGIN-RELATED"/>
    <property type="match status" value="1"/>
</dbReference>
<name>A0A1N6GXI9_9SPHN</name>
<dbReference type="PANTHER" id="PTHR33336:SF15">
    <property type="entry name" value="ABM DOMAIN-CONTAINING PROTEIN"/>
    <property type="match status" value="1"/>
</dbReference>
<evidence type="ECO:0000313" key="2">
    <source>
        <dbReference type="EMBL" id="SIO12249.1"/>
    </source>
</evidence>
<dbReference type="InterPro" id="IPR050744">
    <property type="entry name" value="AI-2_Isomerase_LsrG"/>
</dbReference>
<reference evidence="3" key="1">
    <citation type="submission" date="2016-11" db="EMBL/GenBank/DDBJ databases">
        <authorList>
            <person name="Varghese N."/>
            <person name="Submissions S."/>
        </authorList>
    </citation>
    <scope>NUCLEOTIDE SEQUENCE [LARGE SCALE GENOMIC DNA]</scope>
    <source>
        <strain evidence="3">DSM 22363</strain>
    </source>
</reference>
<sequence length="104" mass="11511">MIIISATISTTSANRDAIIALCREHSARSRAESGCISHHIHADCEDSSRLFFHEEWQDAKAVAAHFAVPESRDFVKQLTSLVGHRPDMQICRAETISPADLARP</sequence>
<evidence type="ECO:0000259" key="1">
    <source>
        <dbReference type="PROSITE" id="PS51725"/>
    </source>
</evidence>
<dbReference type="Pfam" id="PF03992">
    <property type="entry name" value="ABM"/>
    <property type="match status" value="1"/>
</dbReference>
<accession>A0A1N6GXI9</accession>
<dbReference type="InterPro" id="IPR011008">
    <property type="entry name" value="Dimeric_a/b-barrel"/>
</dbReference>
<feature type="domain" description="ABM" evidence="1">
    <location>
        <begin position="2"/>
        <end position="90"/>
    </location>
</feature>
<gene>
    <name evidence="2" type="ORF">SAMN02745824_3035</name>
</gene>
<keyword evidence="2" id="KW-0503">Monooxygenase</keyword>
<dbReference type="EMBL" id="FSQW01000002">
    <property type="protein sequence ID" value="SIO12249.1"/>
    <property type="molecule type" value="Genomic_DNA"/>
</dbReference>
<dbReference type="Proteomes" id="UP000185192">
    <property type="component" value="Unassembled WGS sequence"/>
</dbReference>
<dbReference type="Gene3D" id="3.30.70.100">
    <property type="match status" value="1"/>
</dbReference>
<dbReference type="SUPFAM" id="SSF54909">
    <property type="entry name" value="Dimeric alpha+beta barrel"/>
    <property type="match status" value="1"/>
</dbReference>
<dbReference type="GO" id="GO:0004497">
    <property type="term" value="F:monooxygenase activity"/>
    <property type="evidence" value="ECO:0007669"/>
    <property type="project" value="UniProtKB-KW"/>
</dbReference>
<proteinExistence type="predicted"/>
<dbReference type="InterPro" id="IPR007138">
    <property type="entry name" value="ABM_dom"/>
</dbReference>
<evidence type="ECO:0000313" key="3">
    <source>
        <dbReference type="Proteomes" id="UP000185192"/>
    </source>
</evidence>
<keyword evidence="2" id="KW-0560">Oxidoreductase</keyword>
<keyword evidence="3" id="KW-1185">Reference proteome</keyword>
<dbReference type="RefSeq" id="WP_074205966.1">
    <property type="nucleotide sequence ID" value="NZ_FSQW01000002.1"/>
</dbReference>
<dbReference type="AlphaFoldDB" id="A0A1N6GXI9"/>
<organism evidence="2 3">
    <name type="scientific">Parasphingorhabdus marina DSM 22363</name>
    <dbReference type="NCBI Taxonomy" id="1123272"/>
    <lineage>
        <taxon>Bacteria</taxon>
        <taxon>Pseudomonadati</taxon>
        <taxon>Pseudomonadota</taxon>
        <taxon>Alphaproteobacteria</taxon>
        <taxon>Sphingomonadales</taxon>
        <taxon>Sphingomonadaceae</taxon>
        <taxon>Parasphingorhabdus</taxon>
    </lineage>
</organism>